<feature type="region of interest" description="Disordered" evidence="1">
    <location>
        <begin position="35"/>
        <end position="57"/>
    </location>
</feature>
<feature type="non-terminal residue" evidence="2">
    <location>
        <position position="1"/>
    </location>
</feature>
<evidence type="ECO:0000256" key="1">
    <source>
        <dbReference type="SAM" id="MobiDB-lite"/>
    </source>
</evidence>
<sequence length="57" mass="6613">YIEQVRQQVQDNLKCLTHAPSVQMQDVPPDFIDMDLKEAAEEPDPDSTKNQKELDDR</sequence>
<reference evidence="2 3" key="1">
    <citation type="journal article" date="2017" name="PLoS Biol.">
        <title>The sea cucumber genome provides insights into morphological evolution and visceral regeneration.</title>
        <authorList>
            <person name="Zhang X."/>
            <person name="Sun L."/>
            <person name="Yuan J."/>
            <person name="Sun Y."/>
            <person name="Gao Y."/>
            <person name="Zhang L."/>
            <person name="Li S."/>
            <person name="Dai H."/>
            <person name="Hamel J.F."/>
            <person name="Liu C."/>
            <person name="Yu Y."/>
            <person name="Liu S."/>
            <person name="Lin W."/>
            <person name="Guo K."/>
            <person name="Jin S."/>
            <person name="Xu P."/>
            <person name="Storey K.B."/>
            <person name="Huan P."/>
            <person name="Zhang T."/>
            <person name="Zhou Y."/>
            <person name="Zhang J."/>
            <person name="Lin C."/>
            <person name="Li X."/>
            <person name="Xing L."/>
            <person name="Huo D."/>
            <person name="Sun M."/>
            <person name="Wang L."/>
            <person name="Mercier A."/>
            <person name="Li F."/>
            <person name="Yang H."/>
            <person name="Xiang J."/>
        </authorList>
    </citation>
    <scope>NUCLEOTIDE SEQUENCE [LARGE SCALE GENOMIC DNA]</scope>
    <source>
        <strain evidence="2">Shaxun</strain>
        <tissue evidence="2">Muscle</tissue>
    </source>
</reference>
<evidence type="ECO:0000313" key="3">
    <source>
        <dbReference type="Proteomes" id="UP000230750"/>
    </source>
</evidence>
<comment type="caution">
    <text evidence="2">The sequence shown here is derived from an EMBL/GenBank/DDBJ whole genome shotgun (WGS) entry which is preliminary data.</text>
</comment>
<evidence type="ECO:0000313" key="2">
    <source>
        <dbReference type="EMBL" id="PIK40318.1"/>
    </source>
</evidence>
<dbReference type="AlphaFoldDB" id="A0A2G8JX51"/>
<protein>
    <submittedName>
        <fullName evidence="2">Putative histone deacetylase 3 isoform X1</fullName>
    </submittedName>
</protein>
<organism evidence="2 3">
    <name type="scientific">Stichopus japonicus</name>
    <name type="common">Sea cucumber</name>
    <dbReference type="NCBI Taxonomy" id="307972"/>
    <lineage>
        <taxon>Eukaryota</taxon>
        <taxon>Metazoa</taxon>
        <taxon>Echinodermata</taxon>
        <taxon>Eleutherozoa</taxon>
        <taxon>Echinozoa</taxon>
        <taxon>Holothuroidea</taxon>
        <taxon>Aspidochirotacea</taxon>
        <taxon>Aspidochirotida</taxon>
        <taxon>Stichopodidae</taxon>
        <taxon>Apostichopus</taxon>
    </lineage>
</organism>
<proteinExistence type="predicted"/>
<dbReference type="Proteomes" id="UP000230750">
    <property type="component" value="Unassembled WGS sequence"/>
</dbReference>
<dbReference type="EMBL" id="MRZV01001136">
    <property type="protein sequence ID" value="PIK40318.1"/>
    <property type="molecule type" value="Genomic_DNA"/>
</dbReference>
<accession>A0A2G8JX51</accession>
<keyword evidence="3" id="KW-1185">Reference proteome</keyword>
<dbReference type="STRING" id="307972.A0A2G8JX51"/>
<gene>
    <name evidence="2" type="ORF">BSL78_22846</name>
</gene>
<name>A0A2G8JX51_STIJA</name>
<dbReference type="OrthoDB" id="1918432at2759"/>